<reference evidence="12 13" key="1">
    <citation type="submission" date="2019-02" db="EMBL/GenBank/DDBJ databases">
        <title>Closed genome of Sporomusa termitida DSM 4440.</title>
        <authorList>
            <person name="Poehlein A."/>
            <person name="Daniel R."/>
        </authorList>
    </citation>
    <scope>NUCLEOTIDE SEQUENCE [LARGE SCALE GENOMIC DNA]</scope>
    <source>
        <strain evidence="12 13">DSM 4440</strain>
    </source>
</reference>
<evidence type="ECO:0000313" key="13">
    <source>
        <dbReference type="Proteomes" id="UP000320776"/>
    </source>
</evidence>
<dbReference type="GO" id="GO:0004664">
    <property type="term" value="F:prephenate dehydratase activity"/>
    <property type="evidence" value="ECO:0007669"/>
    <property type="project" value="UniProtKB-UniRule"/>
</dbReference>
<sequence>MRKVGYLGPQGTYCEEIVLYLYKNNEAALIPYNGIDAAIRAVALGETDECIVPVENSLEGSVNITLDTIAHDVALYITKEIVLPVRHNLLGKQGCQEVTTIVSHPQALAQCRKTLAILYPQAKLKPVESTAEAARIVAGSDGLYAAIGSLKAAEIYGLAVLAPDIHDHQANSTRFIGLEPQAAACVQGKSKTTFVCQINGERPGSLYNILAEFASREVNLTRIESRPARTGLGMYIFFFDLEGSLAAPNIAEAVSAVKAKCLWYKNFGSYPIVYVI</sequence>
<evidence type="ECO:0000256" key="7">
    <source>
        <dbReference type="ARBA" id="ARBA00023239"/>
    </source>
</evidence>
<comment type="pathway">
    <text evidence="1 9">Amino-acid biosynthesis; L-phenylalanine biosynthesis; phenylpyruvate from prephenate: step 1/1.</text>
</comment>
<dbReference type="InterPro" id="IPR018528">
    <property type="entry name" value="Preph_deHydtase_CS"/>
</dbReference>
<organism evidence="12 13">
    <name type="scientific">Sporomusa termitida</name>
    <dbReference type="NCBI Taxonomy" id="2377"/>
    <lineage>
        <taxon>Bacteria</taxon>
        <taxon>Bacillati</taxon>
        <taxon>Bacillota</taxon>
        <taxon>Negativicutes</taxon>
        <taxon>Selenomonadales</taxon>
        <taxon>Sporomusaceae</taxon>
        <taxon>Sporomusa</taxon>
    </lineage>
</organism>
<dbReference type="InterPro" id="IPR045865">
    <property type="entry name" value="ACT-like_dom_sf"/>
</dbReference>
<dbReference type="GO" id="GO:0005737">
    <property type="term" value="C:cytoplasm"/>
    <property type="evidence" value="ECO:0007669"/>
    <property type="project" value="TreeGrafter"/>
</dbReference>
<evidence type="ECO:0000256" key="2">
    <source>
        <dbReference type="ARBA" id="ARBA00013147"/>
    </source>
</evidence>
<dbReference type="Gene3D" id="3.30.70.260">
    <property type="match status" value="1"/>
</dbReference>
<dbReference type="InterPro" id="IPR001086">
    <property type="entry name" value="Preph_deHydtase"/>
</dbReference>
<feature type="domain" description="ACT" evidence="11">
    <location>
        <begin position="194"/>
        <end position="275"/>
    </location>
</feature>
<dbReference type="PANTHER" id="PTHR21022">
    <property type="entry name" value="PREPHENATE DEHYDRATASE P PROTEIN"/>
    <property type="match status" value="1"/>
</dbReference>
<dbReference type="NCBIfam" id="NF008865">
    <property type="entry name" value="PRK11898.1"/>
    <property type="match status" value="1"/>
</dbReference>
<dbReference type="PROSITE" id="PS00858">
    <property type="entry name" value="PREPHENATE_DEHYDR_2"/>
    <property type="match status" value="1"/>
</dbReference>
<gene>
    <name evidence="9 12" type="primary">pheA</name>
    <name evidence="12" type="ORF">SPTER_23770</name>
</gene>
<dbReference type="InterPro" id="IPR002912">
    <property type="entry name" value="ACT_dom"/>
</dbReference>
<evidence type="ECO:0000256" key="5">
    <source>
        <dbReference type="ARBA" id="ARBA00023141"/>
    </source>
</evidence>
<dbReference type="AlphaFoldDB" id="A0A517DUJ0"/>
<proteinExistence type="predicted"/>
<evidence type="ECO:0000256" key="9">
    <source>
        <dbReference type="RuleBase" id="RU361254"/>
    </source>
</evidence>
<dbReference type="OrthoDB" id="9802281at2"/>
<dbReference type="RefSeq" id="WP_144350565.1">
    <property type="nucleotide sequence ID" value="NZ_CP036259.1"/>
</dbReference>
<evidence type="ECO:0000256" key="4">
    <source>
        <dbReference type="ARBA" id="ARBA00022605"/>
    </source>
</evidence>
<evidence type="ECO:0000256" key="6">
    <source>
        <dbReference type="ARBA" id="ARBA00023222"/>
    </source>
</evidence>
<comment type="catalytic activity">
    <reaction evidence="8 9">
        <text>prephenate + H(+) = 3-phenylpyruvate + CO2 + H2O</text>
        <dbReference type="Rhea" id="RHEA:21648"/>
        <dbReference type="ChEBI" id="CHEBI:15377"/>
        <dbReference type="ChEBI" id="CHEBI:15378"/>
        <dbReference type="ChEBI" id="CHEBI:16526"/>
        <dbReference type="ChEBI" id="CHEBI:18005"/>
        <dbReference type="ChEBI" id="CHEBI:29934"/>
        <dbReference type="EC" id="4.2.1.51"/>
    </reaction>
</comment>
<keyword evidence="7 9" id="KW-0456">Lyase</keyword>
<keyword evidence="13" id="KW-1185">Reference proteome</keyword>
<dbReference type="Pfam" id="PF01842">
    <property type="entry name" value="ACT"/>
    <property type="match status" value="1"/>
</dbReference>
<keyword evidence="5 9" id="KW-0057">Aromatic amino acid biosynthesis</keyword>
<dbReference type="PANTHER" id="PTHR21022:SF19">
    <property type="entry name" value="PREPHENATE DEHYDRATASE-RELATED"/>
    <property type="match status" value="1"/>
</dbReference>
<protein>
    <recommendedName>
        <fullName evidence="3 9">Prephenate dehydratase</fullName>
        <shortName evidence="9">PDT</shortName>
        <ecNumber evidence="2 9">4.2.1.51</ecNumber>
    </recommendedName>
</protein>
<keyword evidence="4 9" id="KW-0028">Amino-acid biosynthesis</keyword>
<dbReference type="PROSITE" id="PS00857">
    <property type="entry name" value="PREPHENATE_DEHYDR_1"/>
    <property type="match status" value="1"/>
</dbReference>
<evidence type="ECO:0000256" key="3">
    <source>
        <dbReference type="ARBA" id="ARBA00021872"/>
    </source>
</evidence>
<dbReference type="PROSITE" id="PS51171">
    <property type="entry name" value="PREPHENATE_DEHYDR_3"/>
    <property type="match status" value="1"/>
</dbReference>
<dbReference type="CDD" id="cd13633">
    <property type="entry name" value="PBP2_Sa-PDT_like"/>
    <property type="match status" value="1"/>
</dbReference>
<dbReference type="Proteomes" id="UP000320776">
    <property type="component" value="Chromosome"/>
</dbReference>
<dbReference type="CDD" id="cd04905">
    <property type="entry name" value="ACT_CM-PDT"/>
    <property type="match status" value="1"/>
</dbReference>
<name>A0A517DUJ0_9FIRM</name>
<dbReference type="EMBL" id="CP036259">
    <property type="protein sequence ID" value="QDR81022.1"/>
    <property type="molecule type" value="Genomic_DNA"/>
</dbReference>
<dbReference type="GO" id="GO:0009094">
    <property type="term" value="P:L-phenylalanine biosynthetic process"/>
    <property type="evidence" value="ECO:0007669"/>
    <property type="project" value="UniProtKB-UniPathway"/>
</dbReference>
<keyword evidence="6 9" id="KW-0584">Phenylalanine biosynthesis</keyword>
<evidence type="ECO:0000256" key="1">
    <source>
        <dbReference type="ARBA" id="ARBA00004741"/>
    </source>
</evidence>
<accession>A0A517DUJ0</accession>
<dbReference type="SUPFAM" id="SSF53850">
    <property type="entry name" value="Periplasmic binding protein-like II"/>
    <property type="match status" value="1"/>
</dbReference>
<evidence type="ECO:0000259" key="10">
    <source>
        <dbReference type="PROSITE" id="PS51171"/>
    </source>
</evidence>
<dbReference type="Gene3D" id="3.40.190.10">
    <property type="entry name" value="Periplasmic binding protein-like II"/>
    <property type="match status" value="2"/>
</dbReference>
<feature type="domain" description="Prephenate dehydratase" evidence="10">
    <location>
        <begin position="3"/>
        <end position="180"/>
    </location>
</feature>
<dbReference type="Pfam" id="PF00800">
    <property type="entry name" value="PDT"/>
    <property type="match status" value="1"/>
</dbReference>
<evidence type="ECO:0000313" key="12">
    <source>
        <dbReference type="EMBL" id="QDR81022.1"/>
    </source>
</evidence>
<evidence type="ECO:0000259" key="11">
    <source>
        <dbReference type="PROSITE" id="PS51671"/>
    </source>
</evidence>
<dbReference type="KEGG" id="sted:SPTER_23770"/>
<dbReference type="EC" id="4.2.1.51" evidence="2 9"/>
<dbReference type="SUPFAM" id="SSF55021">
    <property type="entry name" value="ACT-like"/>
    <property type="match status" value="1"/>
</dbReference>
<dbReference type="PROSITE" id="PS51671">
    <property type="entry name" value="ACT"/>
    <property type="match status" value="1"/>
</dbReference>
<dbReference type="UniPathway" id="UPA00121">
    <property type="reaction ID" value="UER00345"/>
</dbReference>
<evidence type="ECO:0000256" key="8">
    <source>
        <dbReference type="ARBA" id="ARBA00047848"/>
    </source>
</evidence>